<dbReference type="AlphaFoldDB" id="A0A7G5GY88"/>
<evidence type="ECO:0000313" key="2">
    <source>
        <dbReference type="Proteomes" id="UP000515369"/>
    </source>
</evidence>
<dbReference type="EMBL" id="CP059732">
    <property type="protein sequence ID" value="QMW03830.1"/>
    <property type="molecule type" value="Genomic_DNA"/>
</dbReference>
<organism evidence="1 2">
    <name type="scientific">Spirosoma foliorum</name>
    <dbReference type="NCBI Taxonomy" id="2710596"/>
    <lineage>
        <taxon>Bacteria</taxon>
        <taxon>Pseudomonadati</taxon>
        <taxon>Bacteroidota</taxon>
        <taxon>Cytophagia</taxon>
        <taxon>Cytophagales</taxon>
        <taxon>Cytophagaceae</taxon>
        <taxon>Spirosoma</taxon>
    </lineage>
</organism>
<keyword evidence="2" id="KW-1185">Reference proteome</keyword>
<protein>
    <submittedName>
        <fullName evidence="1">Uncharacterized protein</fullName>
    </submittedName>
</protein>
<gene>
    <name evidence="1" type="ORF">H3H32_02400</name>
</gene>
<reference evidence="1 2" key="1">
    <citation type="submission" date="2020-07" db="EMBL/GenBank/DDBJ databases">
        <title>Spirosoma foliorum sp. nov., isolated from the leaves on the Nejang mountain Korea, Republic of.</title>
        <authorList>
            <person name="Ho H."/>
            <person name="Lee Y.-J."/>
            <person name="Nurcahyanto D.-A."/>
            <person name="Kim S.-G."/>
        </authorList>
    </citation>
    <scope>NUCLEOTIDE SEQUENCE [LARGE SCALE GENOMIC DNA]</scope>
    <source>
        <strain evidence="1 2">PL0136</strain>
    </source>
</reference>
<proteinExistence type="predicted"/>
<dbReference type="RefSeq" id="WP_182461087.1">
    <property type="nucleotide sequence ID" value="NZ_CP059732.1"/>
</dbReference>
<accession>A0A7G5GY88</accession>
<evidence type="ECO:0000313" key="1">
    <source>
        <dbReference type="EMBL" id="QMW03830.1"/>
    </source>
</evidence>
<sequence length="259" mass="28793">MLVKKKIACMVLDVKSDTIRFIYPTEEVINSINKNTVQKIVYLSGEIQMFSVPPAYKQVIGPDDWENVSITRSAKEVRSFRQVGSVSAQARGFAGTAVLGGITGAILNNMSAIKKRTFRKLKMQCAMSGGNLVHVTQLDSISALYLVIVSRAAEMAGQGIAYTTSALNADEFRNKLKAKTSFTCVERIEMSTQDNEFTKHQFDSVFKLSYVISESGLLYAIGKLNDVSASQFRVTGFTDKYFILMCKVKSTTYNYIINF</sequence>
<name>A0A7G5GY88_9BACT</name>
<dbReference type="KEGG" id="sfol:H3H32_02400"/>
<dbReference type="Proteomes" id="UP000515369">
    <property type="component" value="Chromosome"/>
</dbReference>